<dbReference type="InterPro" id="IPR054321">
    <property type="entry name" value="PspC-rel_TM"/>
</dbReference>
<evidence type="ECO:0000256" key="7">
    <source>
        <dbReference type="SAM" id="Phobius"/>
    </source>
</evidence>
<feature type="compositionally biased region" description="Basic and acidic residues" evidence="6">
    <location>
        <begin position="575"/>
        <end position="589"/>
    </location>
</feature>
<feature type="transmembrane region" description="Helical" evidence="7">
    <location>
        <begin position="309"/>
        <end position="334"/>
    </location>
</feature>
<accession>A0ABV6QDZ9</accession>
<dbReference type="InterPro" id="IPR054319">
    <property type="entry name" value="PspC-rel_ToastRack"/>
</dbReference>
<gene>
    <name evidence="11" type="ORF">ACFFGA_13050</name>
</gene>
<dbReference type="Proteomes" id="UP001589832">
    <property type="component" value="Unassembled WGS sequence"/>
</dbReference>
<name>A0ABV6QDZ9_9FLAO</name>
<reference evidence="11 12" key="1">
    <citation type="submission" date="2024-09" db="EMBL/GenBank/DDBJ databases">
        <authorList>
            <person name="Sun Q."/>
            <person name="Mori K."/>
        </authorList>
    </citation>
    <scope>NUCLEOTIDE SEQUENCE [LARGE SCALE GENOMIC DNA]</scope>
    <source>
        <strain evidence="11 12">NCAIM B.02481</strain>
    </source>
</reference>
<sequence length="596" mass="67032">MNKTVNINLAGIFFHIDEDAYLKLQRYLEAIKRSFTDSQGRSEIIADIEARIAELFSERIQNEKQVVGIKLVDEVITIMGQPEDYLVDDEIFEDEPQPRQRYSSKSSKKLYRDTDNSYVGGVAAGLGHYLGIESIWVRLIWLLLAIGSGGTFIFIYLIFWALVPEAKTTAEKLTMTGDPVNISNIEKKIKDSIDTVSESVRNVNLKEKGGKLMDELDSVTDSISETVKSVDYKKHGNKIKSSSQTFFDTIGTILMFFLKVIAKFIGIILIIVGISTLIALIVALFTVGLVDSIHFPGMDLLYVANAANIPIWLISMLLFFAFAIPFFFVFYLGLKILVNNLKSIGNVAKFTLLGLWLMAIIGLVITGVKQATEHAFDAKVTNTEVLNIKSNDTIKLSRLKFDQYSSSFYSRNNEFKIVEDDNGKSIISSDIRYIVKSTTDSVASITIEKKATGSNYNIARTRAENINYNYALSNGNLDLDAYLSTDVDNKYSEQEVLLIINLPEGTVIHTHKNFPKYYSYLSNNNILRKIEKGNYYKVVRDDVECLDCIEEVIEAEVLEIDGDSPFIETSTEKSSSNKEKSEVDYKINEDGVDIDN</sequence>
<organism evidence="11 12">
    <name type="scientific">Winogradskyella pulchriflava</name>
    <dbReference type="NCBI Taxonomy" id="1110688"/>
    <lineage>
        <taxon>Bacteria</taxon>
        <taxon>Pseudomonadati</taxon>
        <taxon>Bacteroidota</taxon>
        <taxon>Flavobacteriia</taxon>
        <taxon>Flavobacteriales</taxon>
        <taxon>Flavobacteriaceae</taxon>
        <taxon>Winogradskyella</taxon>
    </lineage>
</organism>
<feature type="transmembrane region" description="Helical" evidence="7">
    <location>
        <begin position="346"/>
        <end position="368"/>
    </location>
</feature>
<feature type="transmembrane region" description="Helical" evidence="7">
    <location>
        <begin position="139"/>
        <end position="163"/>
    </location>
</feature>
<evidence type="ECO:0000313" key="11">
    <source>
        <dbReference type="EMBL" id="MFC0605491.1"/>
    </source>
</evidence>
<comment type="subcellular location">
    <subcellularLocation>
        <location evidence="1">Cell membrane</location>
        <topology evidence="1">Single-pass membrane protein</topology>
    </subcellularLocation>
</comment>
<evidence type="ECO:0000259" key="10">
    <source>
        <dbReference type="Pfam" id="PF22744"/>
    </source>
</evidence>
<feature type="transmembrane region" description="Helical" evidence="7">
    <location>
        <begin position="264"/>
        <end position="289"/>
    </location>
</feature>
<feature type="domain" description="PspC-related ToastRack" evidence="10">
    <location>
        <begin position="420"/>
        <end position="550"/>
    </location>
</feature>
<keyword evidence="3 7" id="KW-0812">Transmembrane</keyword>
<comment type="caution">
    <text evidence="11">The sequence shown here is derived from an EMBL/GenBank/DDBJ whole genome shotgun (WGS) entry which is preliminary data.</text>
</comment>
<evidence type="ECO:0000313" key="12">
    <source>
        <dbReference type="Proteomes" id="UP001589832"/>
    </source>
</evidence>
<keyword evidence="12" id="KW-1185">Reference proteome</keyword>
<keyword evidence="4 7" id="KW-1133">Transmembrane helix</keyword>
<dbReference type="RefSeq" id="WP_386064736.1">
    <property type="nucleotide sequence ID" value="NZ_JBHLTQ010000006.1"/>
</dbReference>
<evidence type="ECO:0000256" key="4">
    <source>
        <dbReference type="ARBA" id="ARBA00022989"/>
    </source>
</evidence>
<evidence type="ECO:0000259" key="9">
    <source>
        <dbReference type="Pfam" id="PF22571"/>
    </source>
</evidence>
<feature type="domain" description="Phage shock protein PspC N-terminal" evidence="8">
    <location>
        <begin position="108"/>
        <end position="166"/>
    </location>
</feature>
<dbReference type="Pfam" id="PF22571">
    <property type="entry name" value="LiaI-LiaF-TM_PspC"/>
    <property type="match status" value="1"/>
</dbReference>
<evidence type="ECO:0000256" key="2">
    <source>
        <dbReference type="ARBA" id="ARBA00022475"/>
    </source>
</evidence>
<evidence type="ECO:0000256" key="5">
    <source>
        <dbReference type="ARBA" id="ARBA00023136"/>
    </source>
</evidence>
<protein>
    <submittedName>
        <fullName evidence="11">PspC domain-containing protein</fullName>
    </submittedName>
</protein>
<evidence type="ECO:0000256" key="1">
    <source>
        <dbReference type="ARBA" id="ARBA00004162"/>
    </source>
</evidence>
<keyword evidence="2" id="KW-1003">Cell membrane</keyword>
<keyword evidence="5 7" id="KW-0472">Membrane</keyword>
<dbReference type="PANTHER" id="PTHR33885">
    <property type="entry name" value="PHAGE SHOCK PROTEIN C"/>
    <property type="match status" value="1"/>
</dbReference>
<dbReference type="Pfam" id="PF04024">
    <property type="entry name" value="PspC"/>
    <property type="match status" value="1"/>
</dbReference>
<evidence type="ECO:0000259" key="8">
    <source>
        <dbReference type="Pfam" id="PF04024"/>
    </source>
</evidence>
<dbReference type="InterPro" id="IPR007168">
    <property type="entry name" value="Phageshock_PspC_N"/>
</dbReference>
<evidence type="ECO:0000256" key="3">
    <source>
        <dbReference type="ARBA" id="ARBA00022692"/>
    </source>
</evidence>
<dbReference type="PANTHER" id="PTHR33885:SF3">
    <property type="entry name" value="PHAGE SHOCK PROTEIN C"/>
    <property type="match status" value="1"/>
</dbReference>
<feature type="domain" description="PspC-related transmembrane region" evidence="9">
    <location>
        <begin position="232"/>
        <end position="373"/>
    </location>
</feature>
<evidence type="ECO:0000256" key="6">
    <source>
        <dbReference type="SAM" id="MobiDB-lite"/>
    </source>
</evidence>
<dbReference type="EMBL" id="JBHLTQ010000006">
    <property type="protein sequence ID" value="MFC0605491.1"/>
    <property type="molecule type" value="Genomic_DNA"/>
</dbReference>
<feature type="region of interest" description="Disordered" evidence="6">
    <location>
        <begin position="566"/>
        <end position="596"/>
    </location>
</feature>
<proteinExistence type="predicted"/>
<dbReference type="InterPro" id="IPR052027">
    <property type="entry name" value="PspC"/>
</dbReference>
<dbReference type="Pfam" id="PF22744">
    <property type="entry name" value="Toast-rack_PspC-Cterm"/>
    <property type="match status" value="1"/>
</dbReference>